<feature type="domain" description="PhnA protein N-terminal proteobacterial" evidence="1">
    <location>
        <begin position="6"/>
        <end position="52"/>
    </location>
</feature>
<proteinExistence type="predicted"/>
<gene>
    <name evidence="2" type="ORF">MNBD_BACTEROID04-158</name>
</gene>
<name>A0A3B0UDL9_9ZZZZ</name>
<accession>A0A3B0UDL9</accession>
<dbReference type="AlphaFoldDB" id="A0A3B0UDL9"/>
<dbReference type="SMART" id="SM00782">
    <property type="entry name" value="PhnA_Zn_Ribbon"/>
    <property type="match status" value="1"/>
</dbReference>
<dbReference type="EMBL" id="UOER01000692">
    <property type="protein sequence ID" value="VAW27200.1"/>
    <property type="molecule type" value="Genomic_DNA"/>
</dbReference>
<protein>
    <submittedName>
        <fullName evidence="2">Protein PhnA</fullName>
    </submittedName>
</protein>
<evidence type="ECO:0000313" key="2">
    <source>
        <dbReference type="EMBL" id="VAW27200.1"/>
    </source>
</evidence>
<evidence type="ECO:0000259" key="1">
    <source>
        <dbReference type="SMART" id="SM00782"/>
    </source>
</evidence>
<feature type="non-terminal residue" evidence="2">
    <location>
        <position position="129"/>
    </location>
</feature>
<dbReference type="InterPro" id="IPR013991">
    <property type="entry name" value="PhnaA_N_proteobac"/>
</dbReference>
<reference evidence="2" key="1">
    <citation type="submission" date="2018-06" db="EMBL/GenBank/DDBJ databases">
        <authorList>
            <person name="Zhirakovskaya E."/>
        </authorList>
    </citation>
    <scope>NUCLEOTIDE SEQUENCE</scope>
</reference>
<organism evidence="2">
    <name type="scientific">hydrothermal vent metagenome</name>
    <dbReference type="NCBI Taxonomy" id="652676"/>
    <lineage>
        <taxon>unclassified sequences</taxon>
        <taxon>metagenomes</taxon>
        <taxon>ecological metagenomes</taxon>
    </lineage>
</organism>
<sequence>MSISKKLHIRSESKCELCASNEDLKVYEVPPASKGNEDDSILACSNCIHQMENPDAMDANHWRCLNDSMWSEVAAVQVVAWRMLTRLQAEGWPQDLLDMLYLDEENLEWAKATGEGVEEDENKIVHRDV</sequence>